<keyword evidence="3" id="KW-1185">Reference proteome</keyword>
<feature type="signal peptide" evidence="1">
    <location>
        <begin position="1"/>
        <end position="19"/>
    </location>
</feature>
<dbReference type="RefSeq" id="WP_302109624.1">
    <property type="nucleotide sequence ID" value="NZ_JAUKTR010000002.1"/>
</dbReference>
<name>A0ABT8SKV6_9CAUL</name>
<organism evidence="2 3">
    <name type="scientific">Peiella sedimenti</name>
    <dbReference type="NCBI Taxonomy" id="3061083"/>
    <lineage>
        <taxon>Bacteria</taxon>
        <taxon>Pseudomonadati</taxon>
        <taxon>Pseudomonadota</taxon>
        <taxon>Alphaproteobacteria</taxon>
        <taxon>Caulobacterales</taxon>
        <taxon>Caulobacteraceae</taxon>
        <taxon>Peiella</taxon>
    </lineage>
</organism>
<reference evidence="2" key="1">
    <citation type="submission" date="2023-07" db="EMBL/GenBank/DDBJ databases">
        <title>Brevundimonas soil sp. nov., isolated from the soil of chemical plant.</title>
        <authorList>
            <person name="Wu N."/>
        </authorList>
    </citation>
    <scope>NUCLEOTIDE SEQUENCE</scope>
    <source>
        <strain evidence="2">XZ-24</strain>
    </source>
</reference>
<proteinExistence type="predicted"/>
<evidence type="ECO:0000313" key="3">
    <source>
        <dbReference type="Proteomes" id="UP001169063"/>
    </source>
</evidence>
<dbReference type="EMBL" id="JAUKTR010000002">
    <property type="protein sequence ID" value="MDO1559202.1"/>
    <property type="molecule type" value="Genomic_DNA"/>
</dbReference>
<accession>A0ABT8SKV6</accession>
<keyword evidence="1" id="KW-0732">Signal</keyword>
<protein>
    <submittedName>
        <fullName evidence="2">Uncharacterized protein</fullName>
    </submittedName>
</protein>
<evidence type="ECO:0000313" key="2">
    <source>
        <dbReference type="EMBL" id="MDO1559202.1"/>
    </source>
</evidence>
<dbReference type="Proteomes" id="UP001169063">
    <property type="component" value="Unassembled WGS sequence"/>
</dbReference>
<evidence type="ECO:0000256" key="1">
    <source>
        <dbReference type="SAM" id="SignalP"/>
    </source>
</evidence>
<feature type="chain" id="PRO_5046863717" evidence="1">
    <location>
        <begin position="20"/>
        <end position="158"/>
    </location>
</feature>
<gene>
    <name evidence="2" type="ORF">Q0812_07145</name>
</gene>
<sequence length="158" mass="16790">MSCSVLAALAAAATLNMTAVETATPPPAVPPSASLAVEPFYADIVSRSIGMKAMVDRWIADQAGADAAFAQRADWTAFREQAEALSRLDMQGHVDLRERNIDGDLKCILRGLSEDIPRRVEAVEQAADARARADALSELAYLLDDNAAVITAPPQPSV</sequence>
<comment type="caution">
    <text evidence="2">The sequence shown here is derived from an EMBL/GenBank/DDBJ whole genome shotgun (WGS) entry which is preliminary data.</text>
</comment>